<dbReference type="InterPro" id="IPR019775">
    <property type="entry name" value="WD40_repeat_CS"/>
</dbReference>
<evidence type="ECO:0000256" key="2">
    <source>
        <dbReference type="ARBA" id="ARBA00022574"/>
    </source>
</evidence>
<evidence type="ECO:0000256" key="6">
    <source>
        <dbReference type="HAMAP-Rule" id="MF_03056"/>
    </source>
</evidence>
<evidence type="ECO:0000256" key="5">
    <source>
        <dbReference type="ARBA" id="ARBA00023242"/>
    </source>
</evidence>
<name>A0ABR3QFR4_9TREE</name>
<sequence length="526" mass="54993">MATLPLPPSAVASTSRTLVVASGSTLHLVNGDNAVASASPDAEPSLKGATTGLVRRLAISPDERIVVSAGDDKTLRVWDVEGGLKLRSTRNTVKRVADLSFDTDGAILVTDKVGDVFRYPVEPRDVEKRPQGFSLTSDPSLNPDADYLLGHVSVVSQHVLTPDGKHLITADRDEHIRVSRYPLSYVIDRYLFGSEGFVSAIHVPASHPNILVSGGGEPTLQVWDWKTGQLLSRVDILAAVLPARRYRPATRRAKTKRNQPPKPAAPGPAPSDDPTSDGWYVAPEGSMYPVGNGVVVDRITSVVVDGVTVVVFNIEGGAALHSFVLPTEASDASPDVSSVAFAHPVLGLTPAPGVDASLLVALDSTFGVKKSDTELDQARAGQSFAVVTATADGKLSDVSAQQQPLLTALNQSLAASESLAATPAALSTLALYPNLGLFPRWPGFEEDEELAGTADDGAAPGAADDKEKLNTRQLGRMKARGADVQDLIPKKNKKRKRSGKGGAGGGGGGGAPDEGGEEEQVNVASA</sequence>
<dbReference type="PROSITE" id="PS50294">
    <property type="entry name" value="WD_REPEATS_REGION"/>
    <property type="match status" value="1"/>
</dbReference>
<comment type="caution">
    <text evidence="9">The sequence shown here is derived from an EMBL/GenBank/DDBJ whole genome shotgun (WGS) entry which is preliminary data.</text>
</comment>
<keyword evidence="4 6" id="KW-0677">Repeat</keyword>
<dbReference type="Proteomes" id="UP001565368">
    <property type="component" value="Unassembled WGS sequence"/>
</dbReference>
<evidence type="ECO:0000313" key="10">
    <source>
        <dbReference type="Proteomes" id="UP001565368"/>
    </source>
</evidence>
<feature type="compositionally biased region" description="Gly residues" evidence="8">
    <location>
        <begin position="500"/>
        <end position="513"/>
    </location>
</feature>
<dbReference type="Pfam" id="PF00400">
    <property type="entry name" value="WD40"/>
    <property type="match status" value="1"/>
</dbReference>
<keyword evidence="5 6" id="KW-0539">Nucleus</keyword>
<dbReference type="RefSeq" id="XP_069213522.1">
    <property type="nucleotide sequence ID" value="XM_069349978.1"/>
</dbReference>
<keyword evidence="3 6" id="KW-0819">tRNA processing</keyword>
<evidence type="ECO:0000256" key="4">
    <source>
        <dbReference type="ARBA" id="ARBA00022737"/>
    </source>
</evidence>
<dbReference type="PROSITE" id="PS00678">
    <property type="entry name" value="WD_REPEATS_1"/>
    <property type="match status" value="1"/>
</dbReference>
<feature type="compositionally biased region" description="Low complexity" evidence="8">
    <location>
        <begin position="451"/>
        <end position="462"/>
    </location>
</feature>
<feature type="compositionally biased region" description="Basic residues" evidence="8">
    <location>
        <begin position="248"/>
        <end position="259"/>
    </location>
</feature>
<accession>A0ABR3QFR4</accession>
<dbReference type="InterPro" id="IPR001680">
    <property type="entry name" value="WD40_rpt"/>
</dbReference>
<feature type="region of interest" description="Disordered" evidence="8">
    <location>
        <begin position="449"/>
        <end position="526"/>
    </location>
</feature>
<evidence type="ECO:0000256" key="7">
    <source>
        <dbReference type="PROSITE-ProRule" id="PRU00221"/>
    </source>
</evidence>
<dbReference type="PROSITE" id="PS50082">
    <property type="entry name" value="WD_REPEATS_2"/>
    <property type="match status" value="1"/>
</dbReference>
<feature type="repeat" description="WD" evidence="7">
    <location>
        <begin position="54"/>
        <end position="88"/>
    </location>
</feature>
<organism evidence="9 10">
    <name type="scientific">Vanrija albida</name>
    <dbReference type="NCBI Taxonomy" id="181172"/>
    <lineage>
        <taxon>Eukaryota</taxon>
        <taxon>Fungi</taxon>
        <taxon>Dikarya</taxon>
        <taxon>Basidiomycota</taxon>
        <taxon>Agaricomycotina</taxon>
        <taxon>Tremellomycetes</taxon>
        <taxon>Trichosporonales</taxon>
        <taxon>Trichosporonaceae</taxon>
        <taxon>Vanrija</taxon>
    </lineage>
</organism>
<dbReference type="GeneID" id="95982395"/>
<evidence type="ECO:0000256" key="8">
    <source>
        <dbReference type="SAM" id="MobiDB-lite"/>
    </source>
</evidence>
<dbReference type="HAMAP" id="MF_03056">
    <property type="entry name" value="TRM82"/>
    <property type="match status" value="1"/>
</dbReference>
<evidence type="ECO:0000256" key="1">
    <source>
        <dbReference type="ARBA" id="ARBA00004123"/>
    </source>
</evidence>
<dbReference type="PANTHER" id="PTHR16288">
    <property type="entry name" value="WD40 REPEAT PROTEIN 4"/>
    <property type="match status" value="1"/>
</dbReference>
<dbReference type="PANTHER" id="PTHR16288:SF0">
    <property type="entry name" value="TRNA (GUANINE-N(7)-)-METHYLTRANSFERASE NON-CATALYTIC SUBUNIT WDR4"/>
    <property type="match status" value="1"/>
</dbReference>
<dbReference type="EMBL" id="JBBXJM010000001">
    <property type="protein sequence ID" value="KAL1413578.1"/>
    <property type="molecule type" value="Genomic_DNA"/>
</dbReference>
<reference evidence="9 10" key="1">
    <citation type="submission" date="2023-08" db="EMBL/GenBank/DDBJ databases">
        <title>Annotated Genome Sequence of Vanrija albida AlHP1.</title>
        <authorList>
            <person name="Herzog R."/>
        </authorList>
    </citation>
    <scope>NUCLEOTIDE SEQUENCE [LARGE SCALE GENOMIC DNA]</scope>
    <source>
        <strain evidence="9 10">AlHP1</strain>
    </source>
</reference>
<evidence type="ECO:0000313" key="9">
    <source>
        <dbReference type="EMBL" id="KAL1413578.1"/>
    </source>
</evidence>
<dbReference type="Gene3D" id="2.130.10.10">
    <property type="entry name" value="YVTN repeat-like/Quinoprotein amine dehydrogenase"/>
    <property type="match status" value="2"/>
</dbReference>
<dbReference type="InterPro" id="IPR036322">
    <property type="entry name" value="WD40_repeat_dom_sf"/>
</dbReference>
<comment type="similarity">
    <text evidence="6">Belongs to the WD repeat TRM82 family.</text>
</comment>
<dbReference type="SMART" id="SM00320">
    <property type="entry name" value="WD40"/>
    <property type="match status" value="3"/>
</dbReference>
<feature type="compositionally biased region" description="Basic residues" evidence="8">
    <location>
        <begin position="490"/>
        <end position="499"/>
    </location>
</feature>
<dbReference type="InterPro" id="IPR028884">
    <property type="entry name" value="Trm82"/>
</dbReference>
<proteinExistence type="inferred from homology"/>
<protein>
    <submittedName>
        <fullName evidence="9">tRNA (Guanine-N(7)-)-methyltransferase non-catalytic subunit trm82</fullName>
    </submittedName>
</protein>
<gene>
    <name evidence="9" type="primary">TRM82</name>
    <name evidence="9" type="ORF">Q8F55_001352</name>
</gene>
<keyword evidence="2 6" id="KW-0853">WD repeat</keyword>
<evidence type="ECO:0000256" key="3">
    <source>
        <dbReference type="ARBA" id="ARBA00022694"/>
    </source>
</evidence>
<dbReference type="InterPro" id="IPR015943">
    <property type="entry name" value="WD40/YVTN_repeat-like_dom_sf"/>
</dbReference>
<comment type="pathway">
    <text evidence="6">tRNA modification; N(7)-methylguanine-tRNA biosynthesis.</text>
</comment>
<feature type="region of interest" description="Disordered" evidence="8">
    <location>
        <begin position="248"/>
        <end position="280"/>
    </location>
</feature>
<comment type="subcellular location">
    <subcellularLocation>
        <location evidence="1 6">Nucleus</location>
    </subcellularLocation>
</comment>
<comment type="function">
    <text evidence="6">Required for the formation of N(7)-methylguanine at position 46 (m7G46) in tRNA. In the complex, it is required to stabilize and induce conformational changes of the catalytic subunit.</text>
</comment>
<feature type="compositionally biased region" description="Pro residues" evidence="8">
    <location>
        <begin position="260"/>
        <end position="271"/>
    </location>
</feature>
<keyword evidence="10" id="KW-1185">Reference proteome</keyword>
<dbReference type="SUPFAM" id="SSF50978">
    <property type="entry name" value="WD40 repeat-like"/>
    <property type="match status" value="1"/>
</dbReference>